<accession>A0ABR7P8N5</accession>
<dbReference type="Proteomes" id="UP000661649">
    <property type="component" value="Unassembled WGS sequence"/>
</dbReference>
<dbReference type="InterPro" id="IPR027417">
    <property type="entry name" value="P-loop_NTPase"/>
</dbReference>
<evidence type="ECO:0000313" key="2">
    <source>
        <dbReference type="Proteomes" id="UP000661649"/>
    </source>
</evidence>
<name>A0ABR7P8N5_9FIRM</name>
<comment type="caution">
    <text evidence="1">The sequence shown here is derived from an EMBL/GenBank/DDBJ whole genome shotgun (WGS) entry which is preliminary data.</text>
</comment>
<keyword evidence="2" id="KW-1185">Reference proteome</keyword>
<keyword evidence="1" id="KW-0067">ATP-binding</keyword>
<dbReference type="EMBL" id="JACRTP010000001">
    <property type="protein sequence ID" value="MBC8627241.1"/>
    <property type="molecule type" value="Genomic_DNA"/>
</dbReference>
<sequence length="372" mass="43233">MIVMDIKINNFFAFKNFHMNMSYPKKIVDSYIEEEFLKGRPNFRYKKVNIIMGANATGKTSFGRMIMRIFNFMDTKQYERITDVVCDNTKEAQFAMDFITNEYVMYRIITRIAPKTEEKYRSTDIKVCLKKVDIKLKDSYESCSKRLDNISIKDENNYIDELEKIQGLSWKFEYPADEPEIYKAPTKNVERYLHILENTLKVLDPAIVRVDKIDIVENAFVLRMRNQNIIIQDGKVIDTQILSSGTKSGIAVAGFVSSIIDGDYGFYYCDEKFSYIQSDVEKAFLSVMISCLKSNDQLFFTTHNTDILDLPLPKHSFIFLKKDCTNTEQPIKYVSASQFLKRNTDSLRNAVDNDLFSTAPSVDMIYEIADFE</sequence>
<reference evidence="1 2" key="1">
    <citation type="submission" date="2020-08" db="EMBL/GenBank/DDBJ databases">
        <title>Genome public.</title>
        <authorList>
            <person name="Liu C."/>
            <person name="Sun Q."/>
        </authorList>
    </citation>
    <scope>NUCLEOTIDE SEQUENCE [LARGE SCALE GENOMIC DNA]</scope>
    <source>
        <strain evidence="1 2">3_YM_SP_D4_24.mj</strain>
    </source>
</reference>
<dbReference type="SUPFAM" id="SSF52540">
    <property type="entry name" value="P-loop containing nucleoside triphosphate hydrolases"/>
    <property type="match status" value="1"/>
</dbReference>
<dbReference type="GO" id="GO:0005524">
    <property type="term" value="F:ATP binding"/>
    <property type="evidence" value="ECO:0007669"/>
    <property type="project" value="UniProtKB-KW"/>
</dbReference>
<dbReference type="Gene3D" id="3.40.50.300">
    <property type="entry name" value="P-loop containing nucleotide triphosphate hydrolases"/>
    <property type="match status" value="1"/>
</dbReference>
<dbReference type="RefSeq" id="WP_187558069.1">
    <property type="nucleotide sequence ID" value="NZ_JACRTP010000001.1"/>
</dbReference>
<gene>
    <name evidence="1" type="ORF">H8712_01120</name>
</gene>
<organism evidence="1 2">
    <name type="scientific">Blautia stercoris</name>
    <dbReference type="NCBI Taxonomy" id="871664"/>
    <lineage>
        <taxon>Bacteria</taxon>
        <taxon>Bacillati</taxon>
        <taxon>Bacillota</taxon>
        <taxon>Clostridia</taxon>
        <taxon>Lachnospirales</taxon>
        <taxon>Lachnospiraceae</taxon>
        <taxon>Blautia</taxon>
    </lineage>
</organism>
<proteinExistence type="predicted"/>
<protein>
    <submittedName>
        <fullName evidence="1">ATP-binding protein</fullName>
    </submittedName>
</protein>
<keyword evidence="1" id="KW-0547">Nucleotide-binding</keyword>
<evidence type="ECO:0000313" key="1">
    <source>
        <dbReference type="EMBL" id="MBC8627241.1"/>
    </source>
</evidence>